<reference evidence="2 3" key="1">
    <citation type="submission" date="2021-06" db="EMBL/GenBank/DDBJ databases">
        <title>Caerostris extrusa draft genome.</title>
        <authorList>
            <person name="Kono N."/>
            <person name="Arakawa K."/>
        </authorList>
    </citation>
    <scope>NUCLEOTIDE SEQUENCE [LARGE SCALE GENOMIC DNA]</scope>
</reference>
<dbReference type="Proteomes" id="UP001054945">
    <property type="component" value="Unassembled WGS sequence"/>
</dbReference>
<evidence type="ECO:0000256" key="1">
    <source>
        <dbReference type="SAM" id="Phobius"/>
    </source>
</evidence>
<keyword evidence="1" id="KW-0812">Transmembrane</keyword>
<dbReference type="EMBL" id="BPLR01005632">
    <property type="protein sequence ID" value="GIY03833.1"/>
    <property type="molecule type" value="Genomic_DNA"/>
</dbReference>
<feature type="transmembrane region" description="Helical" evidence="1">
    <location>
        <begin position="34"/>
        <end position="53"/>
    </location>
</feature>
<sequence length="103" mass="11575">MDSEVFVGDMLCGLREKCFFVGVMIPSSRLVGDAVFLLCACLWFVMIPCSRVVGDAVLLLNTYLWFVMIPSTRVVGDAVFLLSACLWFVMIPSSRGWETQFFC</sequence>
<organism evidence="2 3">
    <name type="scientific">Caerostris extrusa</name>
    <name type="common">Bark spider</name>
    <name type="synonym">Caerostris bankana</name>
    <dbReference type="NCBI Taxonomy" id="172846"/>
    <lineage>
        <taxon>Eukaryota</taxon>
        <taxon>Metazoa</taxon>
        <taxon>Ecdysozoa</taxon>
        <taxon>Arthropoda</taxon>
        <taxon>Chelicerata</taxon>
        <taxon>Arachnida</taxon>
        <taxon>Araneae</taxon>
        <taxon>Araneomorphae</taxon>
        <taxon>Entelegynae</taxon>
        <taxon>Araneoidea</taxon>
        <taxon>Araneidae</taxon>
        <taxon>Caerostris</taxon>
    </lineage>
</organism>
<feature type="transmembrane region" description="Helical" evidence="1">
    <location>
        <begin position="65"/>
        <end position="89"/>
    </location>
</feature>
<evidence type="ECO:0000313" key="2">
    <source>
        <dbReference type="EMBL" id="GIY03833.1"/>
    </source>
</evidence>
<protein>
    <recommendedName>
        <fullName evidence="4">Transmembrane protein</fullName>
    </recommendedName>
</protein>
<comment type="caution">
    <text evidence="2">The sequence shown here is derived from an EMBL/GenBank/DDBJ whole genome shotgun (WGS) entry which is preliminary data.</text>
</comment>
<keyword evidence="1" id="KW-0472">Membrane</keyword>
<keyword evidence="3" id="KW-1185">Reference proteome</keyword>
<accession>A0AAV4Q1M4</accession>
<proteinExistence type="predicted"/>
<keyword evidence="1" id="KW-1133">Transmembrane helix</keyword>
<evidence type="ECO:0008006" key="4">
    <source>
        <dbReference type="Google" id="ProtNLM"/>
    </source>
</evidence>
<gene>
    <name evidence="2" type="ORF">CEXT_81991</name>
</gene>
<name>A0AAV4Q1M4_CAEEX</name>
<dbReference type="AlphaFoldDB" id="A0AAV4Q1M4"/>
<evidence type="ECO:0000313" key="3">
    <source>
        <dbReference type="Proteomes" id="UP001054945"/>
    </source>
</evidence>